<organism evidence="6 7">
    <name type="scientific">Citrullus colocynthis</name>
    <name type="common">colocynth</name>
    <dbReference type="NCBI Taxonomy" id="252529"/>
    <lineage>
        <taxon>Eukaryota</taxon>
        <taxon>Viridiplantae</taxon>
        <taxon>Streptophyta</taxon>
        <taxon>Embryophyta</taxon>
        <taxon>Tracheophyta</taxon>
        <taxon>Spermatophyta</taxon>
        <taxon>Magnoliopsida</taxon>
        <taxon>eudicotyledons</taxon>
        <taxon>Gunneridae</taxon>
        <taxon>Pentapetalae</taxon>
        <taxon>rosids</taxon>
        <taxon>fabids</taxon>
        <taxon>Cucurbitales</taxon>
        <taxon>Cucurbitaceae</taxon>
        <taxon>Benincaseae</taxon>
        <taxon>Citrullus</taxon>
    </lineage>
</organism>
<evidence type="ECO:0000256" key="4">
    <source>
        <dbReference type="SAM" id="MobiDB-lite"/>
    </source>
</evidence>
<dbReference type="Gene3D" id="3.40.50.620">
    <property type="entry name" value="HUPs"/>
    <property type="match status" value="1"/>
</dbReference>
<name>A0ABP0Z233_9ROSI</name>
<dbReference type="PROSITE" id="PS50011">
    <property type="entry name" value="PROTEIN_KINASE_DOM"/>
    <property type="match status" value="1"/>
</dbReference>
<dbReference type="PROSITE" id="PS00108">
    <property type="entry name" value="PROTEIN_KINASE_ST"/>
    <property type="match status" value="1"/>
</dbReference>
<dbReference type="InterPro" id="IPR006016">
    <property type="entry name" value="UspA"/>
</dbReference>
<dbReference type="InterPro" id="IPR014729">
    <property type="entry name" value="Rossmann-like_a/b/a_fold"/>
</dbReference>
<evidence type="ECO:0000313" key="7">
    <source>
        <dbReference type="Proteomes" id="UP001642487"/>
    </source>
</evidence>
<evidence type="ECO:0000259" key="5">
    <source>
        <dbReference type="PROSITE" id="PS50011"/>
    </source>
</evidence>
<dbReference type="InterPro" id="IPR011009">
    <property type="entry name" value="Kinase-like_dom_sf"/>
</dbReference>
<feature type="region of interest" description="Disordered" evidence="4">
    <location>
        <begin position="813"/>
        <end position="833"/>
    </location>
</feature>
<dbReference type="Proteomes" id="UP001642487">
    <property type="component" value="Chromosome 7"/>
</dbReference>
<feature type="compositionally biased region" description="Low complexity" evidence="4">
    <location>
        <begin position="331"/>
        <end position="340"/>
    </location>
</feature>
<dbReference type="PANTHER" id="PTHR45647">
    <property type="entry name" value="OS02G0152300 PROTEIN"/>
    <property type="match status" value="1"/>
</dbReference>
<dbReference type="SMART" id="SM00220">
    <property type="entry name" value="S_TKc"/>
    <property type="match status" value="1"/>
</dbReference>
<evidence type="ECO:0000256" key="1">
    <source>
        <dbReference type="ARBA" id="ARBA00000900"/>
    </source>
</evidence>
<feature type="region of interest" description="Disordered" evidence="4">
    <location>
        <begin position="299"/>
        <end position="342"/>
    </location>
</feature>
<reference evidence="6 7" key="1">
    <citation type="submission" date="2024-03" db="EMBL/GenBank/DDBJ databases">
        <authorList>
            <person name="Gkanogiannis A."/>
            <person name="Becerra Lopez-Lavalle L."/>
        </authorList>
    </citation>
    <scope>NUCLEOTIDE SEQUENCE [LARGE SCALE GENOMIC DNA]</scope>
</reference>
<dbReference type="EMBL" id="OZ021741">
    <property type="protein sequence ID" value="CAK9325870.1"/>
    <property type="molecule type" value="Genomic_DNA"/>
</dbReference>
<dbReference type="InterPro" id="IPR008271">
    <property type="entry name" value="Ser/Thr_kinase_AS"/>
</dbReference>
<feature type="domain" description="Protein kinase" evidence="5">
    <location>
        <begin position="500"/>
        <end position="763"/>
    </location>
</feature>
<dbReference type="Pfam" id="PF07714">
    <property type="entry name" value="PK_Tyr_Ser-Thr"/>
    <property type="match status" value="1"/>
</dbReference>
<evidence type="ECO:0000256" key="3">
    <source>
        <dbReference type="ARBA" id="ARBA00022786"/>
    </source>
</evidence>
<gene>
    <name evidence="6" type="ORF">CITCOLO1_LOCUS18143</name>
</gene>
<proteinExistence type="predicted"/>
<feature type="compositionally biased region" description="Low complexity" evidence="4">
    <location>
        <begin position="813"/>
        <end position="825"/>
    </location>
</feature>
<dbReference type="SUPFAM" id="SSF56112">
    <property type="entry name" value="Protein kinase-like (PK-like)"/>
    <property type="match status" value="1"/>
</dbReference>
<feature type="compositionally biased region" description="Pro residues" evidence="4">
    <location>
        <begin position="170"/>
        <end position="179"/>
    </location>
</feature>
<evidence type="ECO:0000313" key="6">
    <source>
        <dbReference type="EMBL" id="CAK9325870.1"/>
    </source>
</evidence>
<dbReference type="EC" id="2.3.2.27" evidence="2"/>
<protein>
    <recommendedName>
        <fullName evidence="2">RING-type E3 ubiquitin transferase</fullName>
        <ecNumber evidence="2">2.3.2.27</ecNumber>
    </recommendedName>
</protein>
<feature type="region of interest" description="Disordered" evidence="4">
    <location>
        <begin position="163"/>
        <end position="255"/>
    </location>
</feature>
<accession>A0ABP0Z233</accession>
<keyword evidence="7" id="KW-1185">Reference proteome</keyword>
<sequence length="833" mass="92002">MAKGGAQKKDVAVAIDKDKCSQQALKWTIERLLSRGQVVTLLHVKQKPSSSAHSMTNMSADSDVDEAGLYKQQLDSHARDQFFLPFRCICTRNNIPCNEVMLDEGEVPKTLINYVSKNVIDILVLGAPTRSIYKRFKSDVPSSVSKGAPDFCTVYTIGNKGKVSVRQSTAPPPAKPVAPPRTQLQPAPPRPQLLHQLTNASEVAAEPNQPRSQAAKSLDTQNSINTPPRAGQEDWDIKSPFTRPGSRASMSKVMEPLTADSDISYVSSGRRSVDRGFQGAWNSSTCTDSYRLSNVSEFEVSSPSPASPMLEMGGGTNKSSIDNTINDDDNNNNNSSNVSSYPQDMSFCSLQSETFSWPSNSHAQDDVEAEMRRLKLELKQTMDMYSTACKEALNAKQKAMELHRWKVEEEQRLEEARMGGEAALAMAEKEKMKCKAAMEAAEAAQKIAVLEARKRANAEKMVDMEAQETKRTLSLSGFGHGEIGYRRYTIQEIETATKGFSDSLKIGEGGYGPVFRGELDHTPVAIKVLRPDAAHGRSQFQQEVEVLSCIRHPNMVLLLGACPENGCLVYEFMANGSLEDCLFRKANDPILSWQLRFRIAAEIATGLLFLHQTRPEPIVHRDLKPGNILLDRNYVSKISDVGLARLVPPSVADSVTQYRMTATAGTFFYIDPEYQQTGLLGIKSDIYSLGVMLLQIITARPPIGLAHAVERAIEKGTFAEMLDPDVKDWPVEDALKFAKLSIKCAEMRKRDRPDLGKVVLPELNRLRTMAEESMGLRSFNGCSTCSSPYASQTSQEMISSVNLEHCGAWVESSSSQSDSSMSSYSGKRPYWLD</sequence>
<keyword evidence="3" id="KW-0833">Ubl conjugation pathway</keyword>
<evidence type="ECO:0000256" key="2">
    <source>
        <dbReference type="ARBA" id="ARBA00012483"/>
    </source>
</evidence>
<dbReference type="Gene3D" id="3.30.200.20">
    <property type="entry name" value="Phosphorylase Kinase, domain 1"/>
    <property type="match status" value="1"/>
</dbReference>
<dbReference type="CDD" id="cd01989">
    <property type="entry name" value="USP_STK_Ubox_N"/>
    <property type="match status" value="1"/>
</dbReference>
<dbReference type="InterPro" id="IPR000719">
    <property type="entry name" value="Prot_kinase_dom"/>
</dbReference>
<dbReference type="InterPro" id="IPR001245">
    <property type="entry name" value="Ser-Thr/Tyr_kinase_cat_dom"/>
</dbReference>
<dbReference type="Pfam" id="PF00582">
    <property type="entry name" value="Usp"/>
    <property type="match status" value="1"/>
</dbReference>
<comment type="catalytic activity">
    <reaction evidence="1">
        <text>S-ubiquitinyl-[E2 ubiquitin-conjugating enzyme]-L-cysteine + [acceptor protein]-L-lysine = [E2 ubiquitin-conjugating enzyme]-L-cysteine + N(6)-ubiquitinyl-[acceptor protein]-L-lysine.</text>
        <dbReference type="EC" id="2.3.2.27"/>
    </reaction>
</comment>
<dbReference type="SUPFAM" id="SSF52402">
    <property type="entry name" value="Adenine nucleotide alpha hydrolases-like"/>
    <property type="match status" value="1"/>
</dbReference>
<dbReference type="Gene3D" id="1.10.510.10">
    <property type="entry name" value="Transferase(Phosphotransferase) domain 1"/>
    <property type="match status" value="1"/>
</dbReference>
<dbReference type="InterPro" id="IPR051348">
    <property type="entry name" value="U-box_ubiquitin_ligases"/>
</dbReference>
<feature type="compositionally biased region" description="Polar residues" evidence="4">
    <location>
        <begin position="209"/>
        <end position="226"/>
    </location>
</feature>
<dbReference type="PANTHER" id="PTHR45647:SF132">
    <property type="entry name" value="KINASE WITH ADENINE NUCLEOTIDE ALPHA HYDROLASES-LIKE DOMAIN-CONTAINING PROTEIN"/>
    <property type="match status" value="1"/>
</dbReference>